<gene>
    <name evidence="1" type="ORF">BTBSAS_200055</name>
</gene>
<dbReference type="Pfam" id="PF23857">
    <property type="entry name" value="Phage_TAC_19"/>
    <property type="match status" value="1"/>
</dbReference>
<reference evidence="2" key="1">
    <citation type="submission" date="2018-04" db="EMBL/GenBank/DDBJ databases">
        <authorList>
            <person name="Illikoud N."/>
        </authorList>
    </citation>
    <scope>NUCLEOTIDE SEQUENCE [LARGE SCALE GENOMIC DNA]</scope>
</reference>
<dbReference type="InterPro" id="IPR057006">
    <property type="entry name" value="Phage_TAC_19"/>
</dbReference>
<name>A0A2X0QWF7_BROTH</name>
<dbReference type="RefSeq" id="WP_120487809.1">
    <property type="nucleotide sequence ID" value="NZ_OUNC01000013.1"/>
</dbReference>
<protein>
    <recommendedName>
        <fullName evidence="3">Phage protein</fullName>
    </recommendedName>
</protein>
<evidence type="ECO:0000313" key="2">
    <source>
        <dbReference type="Proteomes" id="UP000270190"/>
    </source>
</evidence>
<dbReference type="EMBL" id="OUNC01000013">
    <property type="protein sequence ID" value="SPP28468.1"/>
    <property type="molecule type" value="Genomic_DNA"/>
</dbReference>
<accession>A0A2X0QWF7</accession>
<sequence length="106" mass="12255">MAKITIKGKSYFSSKVNLGKKKDALKLISKYEEMEKERELSIHEQIEAMEEIADFIEGCFISESVTADAIFEICYELEDLQKLLGDVLGGQQDPKQQMRQQQHKKR</sequence>
<dbReference type="Proteomes" id="UP000270190">
    <property type="component" value="Unassembled WGS sequence"/>
</dbReference>
<evidence type="ECO:0000313" key="1">
    <source>
        <dbReference type="EMBL" id="SPP28468.1"/>
    </source>
</evidence>
<organism evidence="1 2">
    <name type="scientific">Brochothrix thermosphacta</name>
    <name type="common">Microbacterium thermosphactum</name>
    <dbReference type="NCBI Taxonomy" id="2756"/>
    <lineage>
        <taxon>Bacteria</taxon>
        <taxon>Bacillati</taxon>
        <taxon>Bacillota</taxon>
        <taxon>Bacilli</taxon>
        <taxon>Bacillales</taxon>
        <taxon>Listeriaceae</taxon>
        <taxon>Brochothrix</taxon>
    </lineage>
</organism>
<dbReference type="NCBIfam" id="NF047360">
    <property type="entry name" value="tail_chap_PVL"/>
    <property type="match status" value="1"/>
</dbReference>
<proteinExistence type="predicted"/>
<evidence type="ECO:0008006" key="3">
    <source>
        <dbReference type="Google" id="ProtNLM"/>
    </source>
</evidence>
<dbReference type="AlphaFoldDB" id="A0A2X0QWF7"/>